<evidence type="ECO:0000313" key="2">
    <source>
        <dbReference type="Proteomes" id="UP001189624"/>
    </source>
</evidence>
<organism evidence="1 2">
    <name type="scientific">Sphenostylis stenocarpa</name>
    <dbReference type="NCBI Taxonomy" id="92480"/>
    <lineage>
        <taxon>Eukaryota</taxon>
        <taxon>Viridiplantae</taxon>
        <taxon>Streptophyta</taxon>
        <taxon>Embryophyta</taxon>
        <taxon>Tracheophyta</taxon>
        <taxon>Spermatophyta</taxon>
        <taxon>Magnoliopsida</taxon>
        <taxon>eudicotyledons</taxon>
        <taxon>Gunneridae</taxon>
        <taxon>Pentapetalae</taxon>
        <taxon>rosids</taxon>
        <taxon>fabids</taxon>
        <taxon>Fabales</taxon>
        <taxon>Fabaceae</taxon>
        <taxon>Papilionoideae</taxon>
        <taxon>50 kb inversion clade</taxon>
        <taxon>NPAAA clade</taxon>
        <taxon>indigoferoid/millettioid clade</taxon>
        <taxon>Phaseoleae</taxon>
        <taxon>Sphenostylis</taxon>
    </lineage>
</organism>
<protein>
    <submittedName>
        <fullName evidence="1">Uncharacterized protein</fullName>
    </submittedName>
</protein>
<dbReference type="AlphaFoldDB" id="A0AA86V293"/>
<keyword evidence="2" id="KW-1185">Reference proteome</keyword>
<proteinExistence type="predicted"/>
<name>A0AA86V293_9FABA</name>
<dbReference type="Proteomes" id="UP001189624">
    <property type="component" value="Chromosome 1"/>
</dbReference>
<reference evidence="1" key="1">
    <citation type="submission" date="2023-10" db="EMBL/GenBank/DDBJ databases">
        <authorList>
            <person name="Domelevo Entfellner J.-B."/>
        </authorList>
    </citation>
    <scope>NUCLEOTIDE SEQUENCE</scope>
</reference>
<dbReference type="EMBL" id="OY731398">
    <property type="protein sequence ID" value="CAJ1860061.1"/>
    <property type="molecule type" value="Genomic_DNA"/>
</dbReference>
<sequence>MDDITDYASSFGWVVDSAIRSDTGSNLGASPAPEVVLLHFALVEDNGMMRSNTGGGADLEASSVRGFASAVDVRSAAESNVMEYDVEGKRDGNVNNC</sequence>
<gene>
    <name evidence="1" type="ORF">AYBTSS11_LOCUS2149</name>
</gene>
<evidence type="ECO:0000313" key="1">
    <source>
        <dbReference type="EMBL" id="CAJ1860061.1"/>
    </source>
</evidence>
<dbReference type="Gramene" id="rna-AYBTSS11_LOCUS2149">
    <property type="protein sequence ID" value="CAJ1860061.1"/>
    <property type="gene ID" value="gene-AYBTSS11_LOCUS2149"/>
</dbReference>
<accession>A0AA86V293</accession>